<name>A0A2A6CP17_PRIPA</name>
<reference evidence="1" key="2">
    <citation type="submission" date="2022-06" db="UniProtKB">
        <authorList>
            <consortium name="EnsemblMetazoa"/>
        </authorList>
    </citation>
    <scope>IDENTIFICATION</scope>
    <source>
        <strain evidence="1">PS312</strain>
    </source>
</reference>
<evidence type="ECO:0000313" key="1">
    <source>
        <dbReference type="EnsemblMetazoa" id="PPA40962.1"/>
    </source>
</evidence>
<keyword evidence="2" id="KW-1185">Reference proteome</keyword>
<accession>A0A8R1YUV8</accession>
<organism evidence="1 2">
    <name type="scientific">Pristionchus pacificus</name>
    <name type="common">Parasitic nematode worm</name>
    <dbReference type="NCBI Taxonomy" id="54126"/>
    <lineage>
        <taxon>Eukaryota</taxon>
        <taxon>Metazoa</taxon>
        <taxon>Ecdysozoa</taxon>
        <taxon>Nematoda</taxon>
        <taxon>Chromadorea</taxon>
        <taxon>Rhabditida</taxon>
        <taxon>Rhabditina</taxon>
        <taxon>Diplogasteromorpha</taxon>
        <taxon>Diplogasteroidea</taxon>
        <taxon>Neodiplogasteridae</taxon>
        <taxon>Pristionchus</taxon>
    </lineage>
</organism>
<reference evidence="2" key="1">
    <citation type="journal article" date="2008" name="Nat. Genet.">
        <title>The Pristionchus pacificus genome provides a unique perspective on nematode lifestyle and parasitism.</title>
        <authorList>
            <person name="Dieterich C."/>
            <person name="Clifton S.W."/>
            <person name="Schuster L.N."/>
            <person name="Chinwalla A."/>
            <person name="Delehaunty K."/>
            <person name="Dinkelacker I."/>
            <person name="Fulton L."/>
            <person name="Fulton R."/>
            <person name="Godfrey J."/>
            <person name="Minx P."/>
            <person name="Mitreva M."/>
            <person name="Roeseler W."/>
            <person name="Tian H."/>
            <person name="Witte H."/>
            <person name="Yang S.P."/>
            <person name="Wilson R.K."/>
            <person name="Sommer R.J."/>
        </authorList>
    </citation>
    <scope>NUCLEOTIDE SEQUENCE [LARGE SCALE GENOMIC DNA]</scope>
    <source>
        <strain evidence="2">PS312</strain>
    </source>
</reference>
<dbReference type="EnsemblMetazoa" id="PPA40962.1">
    <property type="protein sequence ID" value="PPA40962.1"/>
    <property type="gene ID" value="WBGene00279331"/>
</dbReference>
<proteinExistence type="predicted"/>
<dbReference type="Proteomes" id="UP000005239">
    <property type="component" value="Unassembled WGS sequence"/>
</dbReference>
<accession>A0A2A6CP17</accession>
<dbReference type="AlphaFoldDB" id="A0A2A6CP17"/>
<gene>
    <name evidence="1" type="primary">WBGene00279331</name>
</gene>
<sequence>MNSAITHRISDMADFTGRIVNSPTTHFFEQTIWTVQTALLPIIVFERIYAVWACQTYDETSDNFPKTCSIILIALVSISTLGAALEYAGYYDGRILMYICQVISIATVPIFFYYLHYTSKNAKRVMEARFLLMANNLSRRYQLVEAERSMVMLK</sequence>
<evidence type="ECO:0000313" key="2">
    <source>
        <dbReference type="Proteomes" id="UP000005239"/>
    </source>
</evidence>
<protein>
    <submittedName>
        <fullName evidence="1">Uncharacterized protein</fullName>
    </submittedName>
</protein>